<evidence type="ECO:0000256" key="1">
    <source>
        <dbReference type="ARBA" id="ARBA00038248"/>
    </source>
</evidence>
<dbReference type="EMBL" id="CP001899">
    <property type="protein sequence ID" value="ADC64615.1"/>
    <property type="molecule type" value="Genomic_DNA"/>
</dbReference>
<gene>
    <name evidence="3" type="ordered locus">Ferp_0440</name>
</gene>
<evidence type="ECO:0000313" key="4">
    <source>
        <dbReference type="Proteomes" id="UP000002613"/>
    </source>
</evidence>
<reference evidence="4" key="1">
    <citation type="submission" date="2010-02" db="EMBL/GenBank/DDBJ databases">
        <title>Complete sequence of Ferroglobus placidus DSM 10642.</title>
        <authorList>
            <consortium name="US DOE Joint Genome Institute"/>
            <person name="Lucas S."/>
            <person name="Copeland A."/>
            <person name="Lapidus A."/>
            <person name="Cheng J.-F."/>
            <person name="Bruce D."/>
            <person name="Goodwin L."/>
            <person name="Pitluck S."/>
            <person name="Saunders E."/>
            <person name="Brettin T."/>
            <person name="Detter J.C."/>
            <person name="Han C."/>
            <person name="Tapia R."/>
            <person name="Larimer F."/>
            <person name="Land M."/>
            <person name="Hauser L."/>
            <person name="Kyrpides N."/>
            <person name="Ivanova N."/>
            <person name="Holmes D."/>
            <person name="Lovley D."/>
            <person name="Kyrpides N."/>
            <person name="Anderson I.J."/>
            <person name="Woyke T."/>
        </authorList>
    </citation>
    <scope>NUCLEOTIDE SEQUENCE [LARGE SCALE GENOMIC DNA]</scope>
    <source>
        <strain evidence="4">DSM 10642 / AEDII12DO</strain>
    </source>
</reference>
<name>D3S2Y2_FERPA</name>
<evidence type="ECO:0000313" key="3">
    <source>
        <dbReference type="EMBL" id="ADC64615.1"/>
    </source>
</evidence>
<dbReference type="HOGENOM" id="CLU_151247_1_0_2"/>
<accession>D3S2Y2</accession>
<dbReference type="AlphaFoldDB" id="D3S2Y2"/>
<comment type="similarity">
    <text evidence="1">Belongs to the UPF0332 family.</text>
</comment>
<dbReference type="InterPro" id="IPR007842">
    <property type="entry name" value="HEPN_dom"/>
</dbReference>
<dbReference type="PANTHER" id="PTHR36565">
    <property type="entry name" value="UPF0332 PROTEIN TM_1000"/>
    <property type="match status" value="1"/>
</dbReference>
<organism evidence="3 4">
    <name type="scientific">Ferroglobus placidus (strain DSM 10642 / AEDII12DO)</name>
    <dbReference type="NCBI Taxonomy" id="589924"/>
    <lineage>
        <taxon>Archaea</taxon>
        <taxon>Methanobacteriati</taxon>
        <taxon>Methanobacteriota</taxon>
        <taxon>Archaeoglobi</taxon>
        <taxon>Archaeoglobales</taxon>
        <taxon>Archaeoglobaceae</taxon>
        <taxon>Ferroglobus</taxon>
    </lineage>
</organism>
<feature type="domain" description="HEPN" evidence="2">
    <location>
        <begin position="13"/>
        <end position="120"/>
    </location>
</feature>
<dbReference type="KEGG" id="fpl:Ferp_0440"/>
<dbReference type="PANTHER" id="PTHR36565:SF1">
    <property type="entry name" value="UPF0332 PROTEIN TM_1000"/>
    <property type="match status" value="1"/>
</dbReference>
<evidence type="ECO:0000259" key="2">
    <source>
        <dbReference type="Pfam" id="PF05168"/>
    </source>
</evidence>
<reference evidence="3 4" key="2">
    <citation type="journal article" date="2011" name="Stand. Genomic Sci.">
        <title>Complete genome sequence of Ferroglobus placidus AEDII12DO.</title>
        <authorList>
            <person name="Anderson I."/>
            <person name="Risso C."/>
            <person name="Holmes D."/>
            <person name="Lucas S."/>
            <person name="Copeland A."/>
            <person name="Lapidus A."/>
            <person name="Cheng J.F."/>
            <person name="Bruce D."/>
            <person name="Goodwin L."/>
            <person name="Pitluck S."/>
            <person name="Saunders E."/>
            <person name="Brettin T."/>
            <person name="Detter J.C."/>
            <person name="Han C."/>
            <person name="Tapia R."/>
            <person name="Larimer F."/>
            <person name="Land M."/>
            <person name="Hauser L."/>
            <person name="Woyke T."/>
            <person name="Lovley D."/>
            <person name="Kyrpides N."/>
            <person name="Ivanova N."/>
        </authorList>
    </citation>
    <scope>NUCLEOTIDE SEQUENCE [LARGE SCALE GENOMIC DNA]</scope>
    <source>
        <strain evidence="4">DSM 10642 / AEDII12DO</strain>
    </source>
</reference>
<dbReference type="STRING" id="589924.Ferp_0440"/>
<keyword evidence="4" id="KW-1185">Reference proteome</keyword>
<dbReference type="InterPro" id="IPR052226">
    <property type="entry name" value="UPF0332_toxin"/>
</dbReference>
<protein>
    <submittedName>
        <fullName evidence="3">HEPN domain protein</fullName>
    </submittedName>
</protein>
<dbReference type="Pfam" id="PF05168">
    <property type="entry name" value="HEPN"/>
    <property type="match status" value="1"/>
</dbReference>
<dbReference type="PaxDb" id="589924-Ferp_0440"/>
<proteinExistence type="inferred from homology"/>
<dbReference type="Proteomes" id="UP000002613">
    <property type="component" value="Chromosome"/>
</dbReference>
<dbReference type="Gene3D" id="1.20.120.330">
    <property type="entry name" value="Nucleotidyltransferases domain 2"/>
    <property type="match status" value="1"/>
</dbReference>
<dbReference type="eggNOG" id="arCOG02123">
    <property type="taxonomic scope" value="Archaea"/>
</dbReference>
<sequence length="125" mass="14185">MKDFARACLKLAEDFEDTKPVLEHSRLITAVNCAYYAMFHAAQAILAFNGIGPSRTHRDLREVFGKEIILKGLADRELGRVLSRAFELRQASSYEVYAHFGEDVVREIGKKSGGFVKRIKEFMSE</sequence>